<evidence type="ECO:0000259" key="4">
    <source>
        <dbReference type="PROSITE" id="PS50021"/>
    </source>
</evidence>
<dbReference type="GO" id="GO:0051015">
    <property type="term" value="F:actin filament binding"/>
    <property type="evidence" value="ECO:0007669"/>
    <property type="project" value="InterPro"/>
</dbReference>
<dbReference type="SUPFAM" id="SSF47576">
    <property type="entry name" value="Calponin-homology domain, CH-domain"/>
    <property type="match status" value="2"/>
</dbReference>
<dbReference type="PANTHER" id="PTHR38537:SF8">
    <property type="entry name" value="FILAMIN-A"/>
    <property type="match status" value="1"/>
</dbReference>
<evidence type="ECO:0000313" key="5">
    <source>
        <dbReference type="EMBL" id="KII67672.1"/>
    </source>
</evidence>
<dbReference type="Pfam" id="PF00307">
    <property type="entry name" value="CH"/>
    <property type="match status" value="3"/>
</dbReference>
<dbReference type="InterPro" id="IPR036872">
    <property type="entry name" value="CH_dom_sf"/>
</dbReference>
<dbReference type="InterPro" id="IPR013783">
    <property type="entry name" value="Ig-like_fold"/>
</dbReference>
<dbReference type="SUPFAM" id="SSF81296">
    <property type="entry name" value="E set domains"/>
    <property type="match status" value="1"/>
</dbReference>
<dbReference type="SMART" id="SM00033">
    <property type="entry name" value="CH"/>
    <property type="match status" value="3"/>
</dbReference>
<evidence type="ECO:0000256" key="2">
    <source>
        <dbReference type="ARBA" id="ARBA00023203"/>
    </source>
</evidence>
<evidence type="ECO:0000256" key="1">
    <source>
        <dbReference type="ARBA" id="ARBA00022737"/>
    </source>
</evidence>
<protein>
    <submittedName>
        <fullName evidence="5">Filamin-B</fullName>
    </submittedName>
</protein>
<evidence type="ECO:0000256" key="3">
    <source>
        <dbReference type="PROSITE-ProRule" id="PRU00087"/>
    </source>
</evidence>
<name>A0A0C2N1B8_THEKT</name>
<dbReference type="PANTHER" id="PTHR38537">
    <property type="entry name" value="JITTERBUG, ISOFORM N"/>
    <property type="match status" value="1"/>
</dbReference>
<dbReference type="InterPro" id="IPR001715">
    <property type="entry name" value="CH_dom"/>
</dbReference>
<dbReference type="InterPro" id="IPR017868">
    <property type="entry name" value="Filamin/ABP280_repeat-like"/>
</dbReference>
<dbReference type="EMBL" id="JWZT01003124">
    <property type="protein sequence ID" value="KII67672.1"/>
    <property type="molecule type" value="Genomic_DNA"/>
</dbReference>
<keyword evidence="1" id="KW-0677">Repeat</keyword>
<dbReference type="InterPro" id="IPR001589">
    <property type="entry name" value="Actinin_actin-bd_CS"/>
</dbReference>
<dbReference type="Gene3D" id="1.10.418.10">
    <property type="entry name" value="Calponin-like domain"/>
    <property type="match status" value="3"/>
</dbReference>
<dbReference type="OrthoDB" id="6018813at2759"/>
<sequence>MEKSNSFYSIQSNQADDRFSTGWVDIQKNTFTNWCNSTLATKHVAVNDLYTDMCDGVTLIHLYELVSGKTIDHSIQQPKVLPHKLQNISLVMKAMNADGVKFVNIEPLDICDGNPKLILAFIWHMILYYQIGMPQPMSSCSSVDTSKIHPKPSLAEVHPATKSIDEKVYKVSPRTLLLRLVNSLLPHVTVVNLTSDWNDGKALAALIEVLSPGSCPSNEQWNDKNPLLNVTTALCLAEVHLGIPVLIEPHHMTAKNVDELSMITYLSSFTKEGGVAEKYFVKKLSEKFPSISNDLSNMTTNWNNGVLLCKILKECHPQALKDGFITDFSNLEPESHFYIQHSISNINNAFHDAKTLLDIQPNISPELFAAKNVPALAVMSYLSPFLQITPRVVEDPTLASDIGIQLTTQDPDHFPDSRISFRIVSLKHQIPTKDLAIKIEKQGHPRMETGFKTSWLNDKECRVDFTPEDAGVYVLGATLQGQPIKNSPFRLEVLSPHFKSSFVRLENFDPVIDSQEGLEFVVHLKRSIGALSCIIEVFVSHP</sequence>
<proteinExistence type="predicted"/>
<dbReference type="PROSITE" id="PS50194">
    <property type="entry name" value="FILAMIN_REPEAT"/>
    <property type="match status" value="1"/>
</dbReference>
<dbReference type="Gene3D" id="2.60.40.10">
    <property type="entry name" value="Immunoglobulins"/>
    <property type="match status" value="1"/>
</dbReference>
<dbReference type="InterPro" id="IPR044801">
    <property type="entry name" value="Filamin"/>
</dbReference>
<gene>
    <name evidence="5" type="ORF">RF11_04548</name>
</gene>
<reference evidence="5 6" key="1">
    <citation type="journal article" date="2014" name="Genome Biol. Evol.">
        <title>The genome of the myxosporean Thelohanellus kitauei shows adaptations to nutrient acquisition within its fish host.</title>
        <authorList>
            <person name="Yang Y."/>
            <person name="Xiong J."/>
            <person name="Zhou Z."/>
            <person name="Huo F."/>
            <person name="Miao W."/>
            <person name="Ran C."/>
            <person name="Liu Y."/>
            <person name="Zhang J."/>
            <person name="Feng J."/>
            <person name="Wang M."/>
            <person name="Wang M."/>
            <person name="Wang L."/>
            <person name="Yao B."/>
        </authorList>
    </citation>
    <scope>NUCLEOTIDE SEQUENCE [LARGE SCALE GENOMIC DNA]</scope>
    <source>
        <strain evidence="5">Wuqing</strain>
    </source>
</reference>
<dbReference type="AlphaFoldDB" id="A0A0C2N1B8"/>
<dbReference type="Proteomes" id="UP000031668">
    <property type="component" value="Unassembled WGS sequence"/>
</dbReference>
<dbReference type="PROSITE" id="PS50021">
    <property type="entry name" value="CH"/>
    <property type="match status" value="2"/>
</dbReference>
<accession>A0A0C2N1B8</accession>
<feature type="domain" description="Calponin-homology (CH)" evidence="4">
    <location>
        <begin position="25"/>
        <end position="130"/>
    </location>
</feature>
<keyword evidence="6" id="KW-1185">Reference proteome</keyword>
<dbReference type="InterPro" id="IPR014756">
    <property type="entry name" value="Ig_E-set"/>
</dbReference>
<evidence type="ECO:0000313" key="6">
    <source>
        <dbReference type="Proteomes" id="UP000031668"/>
    </source>
</evidence>
<comment type="caution">
    <text evidence="5">The sequence shown here is derived from an EMBL/GenBank/DDBJ whole genome shotgun (WGS) entry which is preliminary data.</text>
</comment>
<feature type="repeat" description="Filamin" evidence="3">
    <location>
        <begin position="457"/>
        <end position="493"/>
    </location>
</feature>
<feature type="domain" description="Calponin-homology (CH)" evidence="4">
    <location>
        <begin position="171"/>
        <end position="274"/>
    </location>
</feature>
<dbReference type="GO" id="GO:0030036">
    <property type="term" value="P:actin cytoskeleton organization"/>
    <property type="evidence" value="ECO:0007669"/>
    <property type="project" value="InterPro"/>
</dbReference>
<organism evidence="5 6">
    <name type="scientific">Thelohanellus kitauei</name>
    <name type="common">Myxosporean</name>
    <dbReference type="NCBI Taxonomy" id="669202"/>
    <lineage>
        <taxon>Eukaryota</taxon>
        <taxon>Metazoa</taxon>
        <taxon>Cnidaria</taxon>
        <taxon>Myxozoa</taxon>
        <taxon>Myxosporea</taxon>
        <taxon>Bivalvulida</taxon>
        <taxon>Platysporina</taxon>
        <taxon>Myxobolidae</taxon>
        <taxon>Thelohanellus</taxon>
    </lineage>
</organism>
<dbReference type="PROSITE" id="PS00019">
    <property type="entry name" value="ACTININ_1"/>
    <property type="match status" value="1"/>
</dbReference>
<keyword evidence="2" id="KW-0009">Actin-binding</keyword>
<dbReference type="CDD" id="cd21184">
    <property type="entry name" value="CH_FLN-like_rpt2"/>
    <property type="match status" value="1"/>
</dbReference>